<sequence length="48" mass="4918">MGATVALDRLADLVRHSGVPAGELLVVPVHNGPPLPDVAPPTSTLPRL</sequence>
<evidence type="ECO:0000313" key="2">
    <source>
        <dbReference type="Proteomes" id="UP000198546"/>
    </source>
</evidence>
<name>A0A1G6V583_9ACTN</name>
<dbReference type="STRING" id="675864.SAMN04489747_1049"/>
<reference evidence="1 2" key="1">
    <citation type="submission" date="2016-10" db="EMBL/GenBank/DDBJ databases">
        <authorList>
            <person name="de Groot N.N."/>
        </authorList>
    </citation>
    <scope>NUCLEOTIDE SEQUENCE [LARGE SCALE GENOMIC DNA]</scope>
    <source>
        <strain evidence="1 2">MON 2.2</strain>
    </source>
</reference>
<organism evidence="1 2">
    <name type="scientific">Auraticoccus monumenti</name>
    <dbReference type="NCBI Taxonomy" id="675864"/>
    <lineage>
        <taxon>Bacteria</taxon>
        <taxon>Bacillati</taxon>
        <taxon>Actinomycetota</taxon>
        <taxon>Actinomycetes</taxon>
        <taxon>Propionibacteriales</taxon>
        <taxon>Propionibacteriaceae</taxon>
        <taxon>Auraticoccus</taxon>
    </lineage>
</organism>
<dbReference type="AlphaFoldDB" id="A0A1G6V583"/>
<evidence type="ECO:0000313" key="1">
    <source>
        <dbReference type="EMBL" id="SDD48789.1"/>
    </source>
</evidence>
<protein>
    <submittedName>
        <fullName evidence="1">Uncharacterized protein</fullName>
    </submittedName>
</protein>
<gene>
    <name evidence="1" type="ORF">SAMN04489747_1049</name>
</gene>
<accession>A0A1G6V583</accession>
<proteinExistence type="predicted"/>
<dbReference type="Proteomes" id="UP000198546">
    <property type="component" value="Chromosome i"/>
</dbReference>
<dbReference type="EMBL" id="LT629688">
    <property type="protein sequence ID" value="SDD48789.1"/>
    <property type="molecule type" value="Genomic_DNA"/>
</dbReference>
<keyword evidence="2" id="KW-1185">Reference proteome</keyword>